<feature type="transmembrane region" description="Helical" evidence="6">
    <location>
        <begin position="187"/>
        <end position="204"/>
    </location>
</feature>
<feature type="transmembrane region" description="Helical" evidence="6">
    <location>
        <begin position="251"/>
        <end position="270"/>
    </location>
</feature>
<name>A0A644Z6F9_9ZZZZ</name>
<feature type="transmembrane region" description="Helical" evidence="6">
    <location>
        <begin position="7"/>
        <end position="27"/>
    </location>
</feature>
<proteinExistence type="predicted"/>
<evidence type="ECO:0000256" key="5">
    <source>
        <dbReference type="ARBA" id="ARBA00023136"/>
    </source>
</evidence>
<organism evidence="8">
    <name type="scientific">bioreactor metagenome</name>
    <dbReference type="NCBI Taxonomy" id="1076179"/>
    <lineage>
        <taxon>unclassified sequences</taxon>
        <taxon>metagenomes</taxon>
        <taxon>ecological metagenomes</taxon>
    </lineage>
</organism>
<comment type="subcellular location">
    <subcellularLocation>
        <location evidence="1">Cell membrane</location>
        <topology evidence="1">Multi-pass membrane protein</topology>
    </subcellularLocation>
</comment>
<protein>
    <recommendedName>
        <fullName evidence="7">EamA domain-containing protein</fullName>
    </recommendedName>
</protein>
<feature type="transmembrane region" description="Helical" evidence="6">
    <location>
        <begin position="100"/>
        <end position="120"/>
    </location>
</feature>
<gene>
    <name evidence="8" type="ORF">SDC9_82998</name>
</gene>
<feature type="transmembrane region" description="Helical" evidence="6">
    <location>
        <begin position="71"/>
        <end position="88"/>
    </location>
</feature>
<dbReference type="Gene3D" id="1.10.3730.20">
    <property type="match status" value="2"/>
</dbReference>
<keyword evidence="4 6" id="KW-1133">Transmembrane helix</keyword>
<comment type="caution">
    <text evidence="8">The sequence shown here is derived from an EMBL/GenBank/DDBJ whole genome shotgun (WGS) entry which is preliminary data.</text>
</comment>
<evidence type="ECO:0000256" key="4">
    <source>
        <dbReference type="ARBA" id="ARBA00022989"/>
    </source>
</evidence>
<reference evidence="8" key="1">
    <citation type="submission" date="2019-08" db="EMBL/GenBank/DDBJ databases">
        <authorList>
            <person name="Kucharzyk K."/>
            <person name="Murdoch R.W."/>
            <person name="Higgins S."/>
            <person name="Loffler F."/>
        </authorList>
    </citation>
    <scope>NUCLEOTIDE SEQUENCE</scope>
</reference>
<dbReference type="AlphaFoldDB" id="A0A644Z6F9"/>
<evidence type="ECO:0000259" key="7">
    <source>
        <dbReference type="Pfam" id="PF00892"/>
    </source>
</evidence>
<evidence type="ECO:0000256" key="6">
    <source>
        <dbReference type="SAM" id="Phobius"/>
    </source>
</evidence>
<dbReference type="EMBL" id="VSSQ01007596">
    <property type="protein sequence ID" value="MPM36402.1"/>
    <property type="molecule type" value="Genomic_DNA"/>
</dbReference>
<dbReference type="PANTHER" id="PTHR32322">
    <property type="entry name" value="INNER MEMBRANE TRANSPORTER"/>
    <property type="match status" value="1"/>
</dbReference>
<dbReference type="SUPFAM" id="SSF103481">
    <property type="entry name" value="Multidrug resistance efflux transporter EmrE"/>
    <property type="match status" value="2"/>
</dbReference>
<feature type="transmembrane region" description="Helical" evidence="6">
    <location>
        <begin position="127"/>
        <end position="145"/>
    </location>
</feature>
<feature type="transmembrane region" description="Helical" evidence="6">
    <location>
        <begin position="39"/>
        <end position="59"/>
    </location>
</feature>
<keyword evidence="3 6" id="KW-0812">Transmembrane</keyword>
<dbReference type="Pfam" id="PF00892">
    <property type="entry name" value="EamA"/>
    <property type="match status" value="2"/>
</dbReference>
<dbReference type="InterPro" id="IPR050638">
    <property type="entry name" value="AA-Vitamin_Transporters"/>
</dbReference>
<accession>A0A644Z6F9</accession>
<dbReference type="PANTHER" id="PTHR32322:SF18">
    <property type="entry name" value="S-ADENOSYLMETHIONINE_S-ADENOSYLHOMOCYSTEINE TRANSPORTER"/>
    <property type="match status" value="1"/>
</dbReference>
<evidence type="ECO:0000256" key="2">
    <source>
        <dbReference type="ARBA" id="ARBA00022475"/>
    </source>
</evidence>
<keyword evidence="5 6" id="KW-0472">Membrane</keyword>
<evidence type="ECO:0000313" key="8">
    <source>
        <dbReference type="EMBL" id="MPM36402.1"/>
    </source>
</evidence>
<feature type="transmembrane region" description="Helical" evidence="6">
    <location>
        <begin position="216"/>
        <end position="239"/>
    </location>
</feature>
<feature type="domain" description="EamA" evidence="7">
    <location>
        <begin position="156"/>
        <end position="291"/>
    </location>
</feature>
<keyword evidence="2" id="KW-1003">Cell membrane</keyword>
<dbReference type="InterPro" id="IPR000620">
    <property type="entry name" value="EamA_dom"/>
</dbReference>
<sequence>MSKKISSVIIYISILTAVTFWGFSFIWTNSLLQQGFPVYSLVFFRMLFAAIILSIVSFTARKIEKVDKKDYGWFLLLVLLEPFIYFLGETFGLQILNSPTISSIIISTIPLFAMIAGIVFYKERVGIINVLGIIITLPGILLVVFEKGGISVDHYIGILLLFVAVFAAVGYSVVVKRLAGKYNSYTIVTYQHTLGALYFLPFFLFSDLQSLSLDMFTWSVLSPLLFLAILCSCVAFILFINSIKVLGVARANIFTTLVPAISAIGAFLLGHEDMSFRKALGIAVVIAGVIIAQWQKKSAKELAD</sequence>
<feature type="domain" description="EamA" evidence="7">
    <location>
        <begin position="10"/>
        <end position="144"/>
    </location>
</feature>
<feature type="transmembrane region" description="Helical" evidence="6">
    <location>
        <begin position="157"/>
        <end position="175"/>
    </location>
</feature>
<evidence type="ECO:0000256" key="1">
    <source>
        <dbReference type="ARBA" id="ARBA00004651"/>
    </source>
</evidence>
<evidence type="ECO:0000256" key="3">
    <source>
        <dbReference type="ARBA" id="ARBA00022692"/>
    </source>
</evidence>
<dbReference type="InterPro" id="IPR037185">
    <property type="entry name" value="EmrE-like"/>
</dbReference>
<feature type="transmembrane region" description="Helical" evidence="6">
    <location>
        <begin position="276"/>
        <end position="294"/>
    </location>
</feature>
<dbReference type="GO" id="GO:0005886">
    <property type="term" value="C:plasma membrane"/>
    <property type="evidence" value="ECO:0007669"/>
    <property type="project" value="UniProtKB-SubCell"/>
</dbReference>